<dbReference type="PROSITE" id="PS50968">
    <property type="entry name" value="BIOTINYL_LIPOYL"/>
    <property type="match status" value="1"/>
</dbReference>
<dbReference type="InterPro" id="IPR002930">
    <property type="entry name" value="GCV_H"/>
</dbReference>
<organism evidence="6 7">
    <name type="scientific">Photobacterium lipolyticum</name>
    <dbReference type="NCBI Taxonomy" id="266810"/>
    <lineage>
        <taxon>Bacteria</taxon>
        <taxon>Pseudomonadati</taxon>
        <taxon>Pseudomonadota</taxon>
        <taxon>Gammaproteobacteria</taxon>
        <taxon>Vibrionales</taxon>
        <taxon>Vibrionaceae</taxon>
        <taxon>Photobacterium</taxon>
    </lineage>
</organism>
<dbReference type="InterPro" id="IPR000089">
    <property type="entry name" value="Biotin_lipoyl"/>
</dbReference>
<dbReference type="PROSITE" id="PS00189">
    <property type="entry name" value="LIPOYL"/>
    <property type="match status" value="1"/>
</dbReference>
<name>A0A2T3MXH3_9GAMM</name>
<dbReference type="GO" id="GO:0005829">
    <property type="term" value="C:cytosol"/>
    <property type="evidence" value="ECO:0007669"/>
    <property type="project" value="TreeGrafter"/>
</dbReference>
<protein>
    <recommendedName>
        <fullName evidence="3">Glycine cleavage system H protein</fullName>
    </recommendedName>
</protein>
<comment type="function">
    <text evidence="3">The glycine cleavage system catalyzes the degradation of glycine. The H protein shuttles the methylamine group of glycine from the P protein to the T protein.</text>
</comment>
<dbReference type="PANTHER" id="PTHR11715:SF3">
    <property type="entry name" value="GLYCINE CLEAVAGE SYSTEM H PROTEIN-RELATED"/>
    <property type="match status" value="1"/>
</dbReference>
<dbReference type="GO" id="GO:0005960">
    <property type="term" value="C:glycine cleavage complex"/>
    <property type="evidence" value="ECO:0007669"/>
    <property type="project" value="InterPro"/>
</dbReference>
<evidence type="ECO:0000259" key="5">
    <source>
        <dbReference type="PROSITE" id="PS50968"/>
    </source>
</evidence>
<dbReference type="Gene3D" id="2.40.50.100">
    <property type="match status" value="1"/>
</dbReference>
<proteinExistence type="inferred from homology"/>
<dbReference type="Pfam" id="PF01597">
    <property type="entry name" value="GCV_H"/>
    <property type="match status" value="1"/>
</dbReference>
<keyword evidence="2 3" id="KW-0450">Lipoyl</keyword>
<dbReference type="NCBIfam" id="TIGR00527">
    <property type="entry name" value="gcvH"/>
    <property type="match status" value="1"/>
</dbReference>
<reference evidence="6 7" key="1">
    <citation type="submission" date="2018-03" db="EMBL/GenBank/DDBJ databases">
        <title>Whole genome sequencing of Histamine producing bacteria.</title>
        <authorList>
            <person name="Butler K."/>
        </authorList>
    </citation>
    <scope>NUCLEOTIDE SEQUENCE [LARGE SCALE GENOMIC DNA]</scope>
    <source>
        <strain evidence="6 7">DSM 16190</strain>
    </source>
</reference>
<accession>A0A2T3MXH3</accession>
<dbReference type="InterPro" id="IPR003016">
    <property type="entry name" value="2-oxoA_DH_lipoyl-BS"/>
</dbReference>
<evidence type="ECO:0000313" key="7">
    <source>
        <dbReference type="Proteomes" id="UP000240904"/>
    </source>
</evidence>
<comment type="similarity">
    <text evidence="1 3">Belongs to the GcvH family.</text>
</comment>
<evidence type="ECO:0000256" key="1">
    <source>
        <dbReference type="ARBA" id="ARBA00009249"/>
    </source>
</evidence>
<keyword evidence="7" id="KW-1185">Reference proteome</keyword>
<dbReference type="SUPFAM" id="SSF51230">
    <property type="entry name" value="Single hybrid motif"/>
    <property type="match status" value="1"/>
</dbReference>
<evidence type="ECO:0000256" key="3">
    <source>
        <dbReference type="HAMAP-Rule" id="MF_00272"/>
    </source>
</evidence>
<feature type="modified residue" description="N6-lipoyllysine" evidence="3 4">
    <location>
        <position position="65"/>
    </location>
</feature>
<evidence type="ECO:0000313" key="6">
    <source>
        <dbReference type="EMBL" id="PSW04686.1"/>
    </source>
</evidence>
<sequence>MSYVPSELKFTNTHEWVRPEGDGVFTVGITDHAQSMLGDMVFVDVPDLDTGIEAGDDCAVAESVKAATDVYSPLTGVVIAVNEDLDSSPELVNSDPYGDGWLFQIKAEDEGEFDDLLDAESYQDLVDDSE</sequence>
<dbReference type="Proteomes" id="UP000240904">
    <property type="component" value="Unassembled WGS sequence"/>
</dbReference>
<dbReference type="InterPro" id="IPR011053">
    <property type="entry name" value="Single_hybrid_motif"/>
</dbReference>
<comment type="subunit">
    <text evidence="3">The glycine cleavage system is composed of four proteins: P, T, L and H.</text>
</comment>
<dbReference type="AlphaFoldDB" id="A0A2T3MXH3"/>
<comment type="cofactor">
    <cofactor evidence="3">
        <name>(R)-lipoate</name>
        <dbReference type="ChEBI" id="CHEBI:83088"/>
    </cofactor>
    <text evidence="3">Binds 1 lipoyl cofactor covalently.</text>
</comment>
<dbReference type="GO" id="GO:0019464">
    <property type="term" value="P:glycine decarboxylation via glycine cleavage system"/>
    <property type="evidence" value="ECO:0007669"/>
    <property type="project" value="UniProtKB-UniRule"/>
</dbReference>
<dbReference type="OrthoDB" id="9796712at2"/>
<dbReference type="InterPro" id="IPR033753">
    <property type="entry name" value="GCV_H/Fam206"/>
</dbReference>
<dbReference type="RefSeq" id="WP_107283766.1">
    <property type="nucleotide sequence ID" value="NZ_PYMC01000008.1"/>
</dbReference>
<dbReference type="EMBL" id="PYMC01000008">
    <property type="protein sequence ID" value="PSW04686.1"/>
    <property type="molecule type" value="Genomic_DNA"/>
</dbReference>
<dbReference type="PANTHER" id="PTHR11715">
    <property type="entry name" value="GLYCINE CLEAVAGE SYSTEM H PROTEIN"/>
    <property type="match status" value="1"/>
</dbReference>
<dbReference type="CDD" id="cd06848">
    <property type="entry name" value="GCS_H"/>
    <property type="match status" value="1"/>
</dbReference>
<evidence type="ECO:0000256" key="2">
    <source>
        <dbReference type="ARBA" id="ARBA00022823"/>
    </source>
</evidence>
<dbReference type="HAMAP" id="MF_00272">
    <property type="entry name" value="GcvH"/>
    <property type="match status" value="1"/>
</dbReference>
<dbReference type="NCBIfam" id="NF002270">
    <property type="entry name" value="PRK01202.1"/>
    <property type="match status" value="1"/>
</dbReference>
<comment type="caution">
    <text evidence="6">The sequence shown here is derived from an EMBL/GenBank/DDBJ whole genome shotgun (WGS) entry which is preliminary data.</text>
</comment>
<evidence type="ECO:0000256" key="4">
    <source>
        <dbReference type="PIRSR" id="PIRSR617453-50"/>
    </source>
</evidence>
<dbReference type="GO" id="GO:0009249">
    <property type="term" value="P:protein lipoylation"/>
    <property type="evidence" value="ECO:0007669"/>
    <property type="project" value="TreeGrafter"/>
</dbReference>
<dbReference type="InterPro" id="IPR017453">
    <property type="entry name" value="GCV_H_sub"/>
</dbReference>
<feature type="domain" description="Lipoyl-binding" evidence="5">
    <location>
        <begin position="24"/>
        <end position="106"/>
    </location>
</feature>
<gene>
    <name evidence="3 6" type="primary">gcvH</name>
    <name evidence="6" type="ORF">C9I89_12990</name>
</gene>